<comment type="caution">
    <text evidence="2">The sequence shown here is derived from an EMBL/GenBank/DDBJ whole genome shotgun (WGS) entry which is preliminary data.</text>
</comment>
<feature type="transmembrane region" description="Helical" evidence="1">
    <location>
        <begin position="106"/>
        <end position="124"/>
    </location>
</feature>
<evidence type="ECO:0000256" key="1">
    <source>
        <dbReference type="SAM" id="Phobius"/>
    </source>
</evidence>
<dbReference type="RefSeq" id="WP_018706344.1">
    <property type="nucleotide sequence ID" value="NZ_BOQT01000002.1"/>
</dbReference>
<feature type="transmembrane region" description="Helical" evidence="1">
    <location>
        <begin position="73"/>
        <end position="94"/>
    </location>
</feature>
<dbReference type="EMBL" id="BOQT01000002">
    <property type="protein sequence ID" value="GIN19648.1"/>
    <property type="molecule type" value="Genomic_DNA"/>
</dbReference>
<keyword evidence="1" id="KW-0812">Transmembrane</keyword>
<organism evidence="2 3">
    <name type="scientific">Siminovitchia fordii</name>
    <dbReference type="NCBI Taxonomy" id="254759"/>
    <lineage>
        <taxon>Bacteria</taxon>
        <taxon>Bacillati</taxon>
        <taxon>Bacillota</taxon>
        <taxon>Bacilli</taxon>
        <taxon>Bacillales</taxon>
        <taxon>Bacillaceae</taxon>
        <taxon>Siminovitchia</taxon>
    </lineage>
</organism>
<accession>A0ABQ4K454</accession>
<gene>
    <name evidence="2" type="ORF">J1TS3_07820</name>
</gene>
<keyword evidence="1" id="KW-1133">Transmembrane helix</keyword>
<feature type="transmembrane region" description="Helical" evidence="1">
    <location>
        <begin position="155"/>
        <end position="175"/>
    </location>
</feature>
<feature type="transmembrane region" description="Helical" evidence="1">
    <location>
        <begin position="6"/>
        <end position="28"/>
    </location>
</feature>
<dbReference type="Proteomes" id="UP000680279">
    <property type="component" value="Unassembled WGS sequence"/>
</dbReference>
<feature type="transmembrane region" description="Helical" evidence="1">
    <location>
        <begin position="40"/>
        <end position="61"/>
    </location>
</feature>
<feature type="transmembrane region" description="Helical" evidence="1">
    <location>
        <begin position="130"/>
        <end position="148"/>
    </location>
</feature>
<keyword evidence="3" id="KW-1185">Reference proteome</keyword>
<feature type="transmembrane region" description="Helical" evidence="1">
    <location>
        <begin position="181"/>
        <end position="198"/>
    </location>
</feature>
<proteinExistence type="predicted"/>
<protein>
    <submittedName>
        <fullName evidence="2">Uncharacterized protein</fullName>
    </submittedName>
</protein>
<keyword evidence="1" id="KW-0472">Membrane</keyword>
<evidence type="ECO:0000313" key="3">
    <source>
        <dbReference type="Proteomes" id="UP000680279"/>
    </source>
</evidence>
<sequence length="205" mass="23656">MKWYSIGSLSFPASWAAISAALICAYVYTRLQRKNMAADIFSNAFFIFLLTWKLSVILFQFKTVYSNPFAVVYFNGGIKGYWLGITIAFLYLFFAEKKLDSQEKDLLMEVWIVIITVYELVYYLLNKWHILLSGFQLIGSVVFLMLLRRNFSDKVWSIQILVLFTCFQGLIYSLAGNILSVPMATYTFGTLILGWAAWKGSRKKQ</sequence>
<name>A0ABQ4K454_9BACI</name>
<evidence type="ECO:0000313" key="2">
    <source>
        <dbReference type="EMBL" id="GIN19648.1"/>
    </source>
</evidence>
<reference evidence="2 3" key="1">
    <citation type="submission" date="2021-03" db="EMBL/GenBank/DDBJ databases">
        <title>Antimicrobial resistance genes in bacteria isolated from Japanese honey, and their potential for conferring macrolide and lincosamide resistance in the American foulbrood pathogen Paenibacillus larvae.</title>
        <authorList>
            <person name="Okamoto M."/>
            <person name="Kumagai M."/>
            <person name="Kanamori H."/>
            <person name="Takamatsu D."/>
        </authorList>
    </citation>
    <scope>NUCLEOTIDE SEQUENCE [LARGE SCALE GENOMIC DNA]</scope>
    <source>
        <strain evidence="2 3">J1TS3</strain>
    </source>
</reference>